<dbReference type="PROSITE" id="PS51886">
    <property type="entry name" value="TLDC"/>
    <property type="match status" value="1"/>
</dbReference>
<dbReference type="InterPro" id="IPR006571">
    <property type="entry name" value="TLDc_dom"/>
</dbReference>
<evidence type="ECO:0000259" key="1">
    <source>
        <dbReference type="PROSITE" id="PS50097"/>
    </source>
</evidence>
<dbReference type="Pfam" id="PF07707">
    <property type="entry name" value="BACK"/>
    <property type="match status" value="1"/>
</dbReference>
<feature type="domain" description="BTB" evidence="1">
    <location>
        <begin position="23"/>
        <end position="102"/>
    </location>
</feature>
<dbReference type="InterPro" id="IPR051481">
    <property type="entry name" value="BTB-POZ/Galectin-3-binding"/>
</dbReference>
<comment type="caution">
    <text evidence="3">The sequence shown here is derived from an EMBL/GenBank/DDBJ whole genome shotgun (WGS) entry which is preliminary data.</text>
</comment>
<evidence type="ECO:0000259" key="2">
    <source>
        <dbReference type="PROSITE" id="PS51886"/>
    </source>
</evidence>
<evidence type="ECO:0000313" key="4">
    <source>
        <dbReference type="Proteomes" id="UP000266861"/>
    </source>
</evidence>
<dbReference type="OrthoDB" id="10687830at2759"/>
<dbReference type="AlphaFoldDB" id="A0A397H6A3"/>
<organism evidence="3 4">
    <name type="scientific">Diversispora epigaea</name>
    <dbReference type="NCBI Taxonomy" id="1348612"/>
    <lineage>
        <taxon>Eukaryota</taxon>
        <taxon>Fungi</taxon>
        <taxon>Fungi incertae sedis</taxon>
        <taxon>Mucoromycota</taxon>
        <taxon>Glomeromycotina</taxon>
        <taxon>Glomeromycetes</taxon>
        <taxon>Diversisporales</taxon>
        <taxon>Diversisporaceae</taxon>
        <taxon>Diversispora</taxon>
    </lineage>
</organism>
<dbReference type="PROSITE" id="PS50097">
    <property type="entry name" value="BTB"/>
    <property type="match status" value="1"/>
</dbReference>
<accession>A0A397H6A3</accession>
<gene>
    <name evidence="3" type="ORF">Glove_372g39</name>
</gene>
<dbReference type="Pfam" id="PF07534">
    <property type="entry name" value="TLD"/>
    <property type="match status" value="1"/>
</dbReference>
<dbReference type="Pfam" id="PF00651">
    <property type="entry name" value="BTB"/>
    <property type="match status" value="1"/>
</dbReference>
<dbReference type="PANTHER" id="PTHR24410">
    <property type="entry name" value="HL07962P-RELATED"/>
    <property type="match status" value="1"/>
</dbReference>
<dbReference type="InterPro" id="IPR011705">
    <property type="entry name" value="BACK"/>
</dbReference>
<dbReference type="Gene3D" id="1.25.40.420">
    <property type="match status" value="1"/>
</dbReference>
<feature type="domain" description="TLDc" evidence="2">
    <location>
        <begin position="323"/>
        <end position="501"/>
    </location>
</feature>
<dbReference type="InterPro" id="IPR011333">
    <property type="entry name" value="SKP1/BTB/POZ_sf"/>
</dbReference>
<sequence>MAFEFLKKLSQDFSELLNDKEGYDVIIEVNNEPNEKTFTAHSVILSYRSSYFNKELKNIVKVKKWPFGNNDNIKTITKPNISAQVFEIILIYIYGGIINTKNMDSKTMFESMIAANEFELTELSLKLESHLIETQNTWLRTHFSLVYHSILKTTKLKNLKKICDDLIVKNPKLIFESNEFTLLHESALVSILKRNDLQMKESEIWDYLIKWGTAQNPTLPKKLEEWSDENFTTLKTILQRCLPLIRYFHISNSDVMDKIKPYKKILDEQLWDDLMQHFILPDRPVKSKILLPRIISTQENLARENCTDSVQDPPERVNETFSTVINVEHAAMISSWIDNKRQSYSSTNNPYEFQLILRGSKDGFSPKKFWNSCDGQSNTIVVAKVKETDEIVGGFNPLAWDKTIVGDIKTNKSFIFSFKDSSTQNSILSRIKNGDCALHFHHHKDEVGPRFGKAEFMLRSNAFNFTTDKLNQCSNCKFYEKSIRTTNNPFYIIDYEVFKVIKERTKA</sequence>
<keyword evidence="4" id="KW-1185">Reference proteome</keyword>
<dbReference type="Proteomes" id="UP000266861">
    <property type="component" value="Unassembled WGS sequence"/>
</dbReference>
<dbReference type="Gene3D" id="3.30.710.10">
    <property type="entry name" value="Potassium Channel Kv1.1, Chain A"/>
    <property type="match status" value="1"/>
</dbReference>
<dbReference type="InterPro" id="IPR000210">
    <property type="entry name" value="BTB/POZ_dom"/>
</dbReference>
<evidence type="ECO:0008006" key="5">
    <source>
        <dbReference type="Google" id="ProtNLM"/>
    </source>
</evidence>
<dbReference type="EMBL" id="PQFF01000335">
    <property type="protein sequence ID" value="RHZ58572.1"/>
    <property type="molecule type" value="Genomic_DNA"/>
</dbReference>
<reference evidence="3 4" key="1">
    <citation type="submission" date="2018-08" db="EMBL/GenBank/DDBJ databases">
        <title>Genome and evolution of the arbuscular mycorrhizal fungus Diversispora epigaea (formerly Glomus versiforme) and its bacterial endosymbionts.</title>
        <authorList>
            <person name="Sun X."/>
            <person name="Fei Z."/>
            <person name="Harrison M."/>
        </authorList>
    </citation>
    <scope>NUCLEOTIDE SEQUENCE [LARGE SCALE GENOMIC DNA]</scope>
    <source>
        <strain evidence="3 4">IT104</strain>
    </source>
</reference>
<name>A0A397H6A3_9GLOM</name>
<protein>
    <recommendedName>
        <fullName evidence="5">BTB domain-containing protein</fullName>
    </recommendedName>
</protein>
<dbReference type="SUPFAM" id="SSF54695">
    <property type="entry name" value="POZ domain"/>
    <property type="match status" value="1"/>
</dbReference>
<dbReference type="SMART" id="SM00225">
    <property type="entry name" value="BTB"/>
    <property type="match status" value="1"/>
</dbReference>
<proteinExistence type="predicted"/>
<evidence type="ECO:0000313" key="3">
    <source>
        <dbReference type="EMBL" id="RHZ58572.1"/>
    </source>
</evidence>
<dbReference type="PANTHER" id="PTHR24410:SF23">
    <property type="entry name" value="BTB DOMAIN-CONTAINING PROTEIN-RELATED"/>
    <property type="match status" value="1"/>
</dbReference>